<dbReference type="EMBL" id="CAJHIO010000016">
    <property type="protein sequence ID" value="CAD6492658.1"/>
    <property type="molecule type" value="Genomic_DNA"/>
</dbReference>
<comment type="caution">
    <text evidence="1">The sequence shown here is derived from an EMBL/GenBank/DDBJ whole genome shotgun (WGS) entry which is preliminary data.</text>
</comment>
<reference evidence="1" key="1">
    <citation type="submission" date="2020-10" db="EMBL/GenBank/DDBJ databases">
        <authorList>
            <person name="Hahn C.J."/>
            <person name="Laso-Perez R."/>
            <person name="Vulcano F."/>
            <person name="Vaziourakis K.-M."/>
            <person name="Stokke R."/>
            <person name="Steen I.H."/>
            <person name="Teske A."/>
            <person name="Boetius A."/>
            <person name="Liebeke M."/>
            <person name="Amann R."/>
            <person name="Knittel K."/>
        </authorList>
    </citation>
    <scope>NUCLEOTIDE SEQUENCE</scope>
    <source>
        <strain evidence="1">Gfbio:e3339647-f889-4370-9287-4fb5cb688e4c:AG392O15_GoMArc1</strain>
    </source>
</reference>
<evidence type="ECO:0000313" key="2">
    <source>
        <dbReference type="Proteomes" id="UP000610373"/>
    </source>
</evidence>
<gene>
    <name evidence="1" type="ORF">CHKLHMKO_00319</name>
</gene>
<dbReference type="AlphaFoldDB" id="A0A811TA34"/>
<name>A0A811TA34_9EURY</name>
<dbReference type="Proteomes" id="UP000610373">
    <property type="component" value="Unassembled WGS sequence"/>
</dbReference>
<accession>A0A811TA34</accession>
<organism evidence="1 2">
    <name type="scientific">Candidatus Argoarchaeum ethanivorans</name>
    <dbReference type="NCBI Taxonomy" id="2608793"/>
    <lineage>
        <taxon>Archaea</taxon>
        <taxon>Methanobacteriati</taxon>
        <taxon>Methanobacteriota</taxon>
        <taxon>Stenosarchaea group</taxon>
        <taxon>Methanomicrobia</taxon>
        <taxon>Methanosarcinales</taxon>
        <taxon>Methanosarcinales incertae sedis</taxon>
        <taxon>GOM Arc I cluster</taxon>
        <taxon>Candidatus Argoarchaeum</taxon>
    </lineage>
</organism>
<protein>
    <submittedName>
        <fullName evidence="1">Uncharacterized protein</fullName>
    </submittedName>
</protein>
<proteinExistence type="predicted"/>
<sequence length="213" mass="24112">MDRCERSKYVGEPSFSIRSACLKIALNLLIRGTERIKRKYTFSPDTHENPITRKLVVEMHAEQDETKHRIRVDIFPGILSDPDELAQLDIRFTWDDYRPNSYLAVEAKRLYGTGATLAGPYVEEGVMDFIGGKYSKGHNYGIMLGYVLSKPIEKAISAVKDALQKRKEKTNETSPFDVDGVVDCPLTYKSVHAQKNDGITEIIILHVFVDLTS</sequence>
<evidence type="ECO:0000313" key="1">
    <source>
        <dbReference type="EMBL" id="CAD6492658.1"/>
    </source>
</evidence>